<accession>A0ABN6XB68</accession>
<feature type="region of interest" description="Disordered" evidence="1">
    <location>
        <begin position="32"/>
        <end position="77"/>
    </location>
</feature>
<proteinExistence type="predicted"/>
<evidence type="ECO:0000256" key="2">
    <source>
        <dbReference type="SAM" id="Phobius"/>
    </source>
</evidence>
<evidence type="ECO:0000313" key="3">
    <source>
        <dbReference type="EMBL" id="BDZ42094.1"/>
    </source>
</evidence>
<dbReference type="Proteomes" id="UP001321475">
    <property type="component" value="Chromosome"/>
</dbReference>
<evidence type="ECO:0000313" key="4">
    <source>
        <dbReference type="Proteomes" id="UP001321475"/>
    </source>
</evidence>
<evidence type="ECO:0000256" key="1">
    <source>
        <dbReference type="SAM" id="MobiDB-lite"/>
    </source>
</evidence>
<feature type="transmembrane region" description="Helical" evidence="2">
    <location>
        <begin position="6"/>
        <end position="28"/>
    </location>
</feature>
<keyword evidence="2" id="KW-1133">Transmembrane helix</keyword>
<keyword evidence="4" id="KW-1185">Reference proteome</keyword>
<protein>
    <submittedName>
        <fullName evidence="3">Uncharacterized protein</fullName>
    </submittedName>
</protein>
<organism evidence="3 4">
    <name type="scientific">Paraoerskovia sediminicola</name>
    <dbReference type="NCBI Taxonomy" id="1138587"/>
    <lineage>
        <taxon>Bacteria</taxon>
        <taxon>Bacillati</taxon>
        <taxon>Actinomycetota</taxon>
        <taxon>Actinomycetes</taxon>
        <taxon>Micrococcales</taxon>
        <taxon>Cellulomonadaceae</taxon>
        <taxon>Paraoerskovia</taxon>
    </lineage>
</organism>
<name>A0ABN6XB68_9CELL</name>
<reference evidence="4" key="1">
    <citation type="journal article" date="2019" name="Int. J. Syst. Evol. Microbiol.">
        <title>The Global Catalogue of Microorganisms (GCM) 10K type strain sequencing project: providing services to taxonomists for standard genome sequencing and annotation.</title>
        <authorList>
            <consortium name="The Broad Institute Genomics Platform"/>
            <consortium name="The Broad Institute Genome Sequencing Center for Infectious Disease"/>
            <person name="Wu L."/>
            <person name="Ma J."/>
        </authorList>
    </citation>
    <scope>NUCLEOTIDE SEQUENCE [LARGE SCALE GENOMIC DNA]</scope>
    <source>
        <strain evidence="4">NBRC 108565</strain>
    </source>
</reference>
<gene>
    <name evidence="3" type="ORF">GCM10025865_13930</name>
</gene>
<keyword evidence="2" id="KW-0472">Membrane</keyword>
<dbReference type="EMBL" id="AP027729">
    <property type="protein sequence ID" value="BDZ42094.1"/>
    <property type="molecule type" value="Genomic_DNA"/>
</dbReference>
<sequence length="77" mass="8617">MSELTFTLLRLGYLALLVVFVLSAIGVLRRDMRGPKAAGTRARRKAAKQPRTAAPRLRQGAPSRPRRPGRDHRRGSR</sequence>
<feature type="compositionally biased region" description="Basic residues" evidence="1">
    <location>
        <begin position="64"/>
        <end position="77"/>
    </location>
</feature>
<keyword evidence="2" id="KW-0812">Transmembrane</keyword>